<dbReference type="InterPro" id="IPR006553">
    <property type="entry name" value="Leu-rich_rpt_Cys-con_subtyp"/>
</dbReference>
<protein>
    <submittedName>
        <fullName evidence="3">F-box/LRR-repeat protein 3</fullName>
    </submittedName>
</protein>
<dbReference type="Gene3D" id="3.80.10.10">
    <property type="entry name" value="Ribonuclease Inhibitor"/>
    <property type="match status" value="4"/>
</dbReference>
<feature type="domain" description="F-box/LRR-repeat protein 15-like leucin rich repeat" evidence="2">
    <location>
        <begin position="313"/>
        <end position="476"/>
    </location>
</feature>
<dbReference type="Pfam" id="PF25372">
    <property type="entry name" value="DUF7885"/>
    <property type="match status" value="2"/>
</dbReference>
<keyword evidence="1" id="KW-0833">Ubl conjugation pathway</keyword>
<dbReference type="PANTHER" id="PTHR13382">
    <property type="entry name" value="MITOCHONDRIAL ATP SYNTHASE COUPLING FACTOR B"/>
    <property type="match status" value="1"/>
</dbReference>
<dbReference type="OrthoDB" id="423607at2759"/>
<dbReference type="SUPFAM" id="SSF52047">
    <property type="entry name" value="RNI-like"/>
    <property type="match status" value="3"/>
</dbReference>
<accession>A0A6A1UPA8</accession>
<dbReference type="InterPro" id="IPR001611">
    <property type="entry name" value="Leu-rich_rpt"/>
</dbReference>
<dbReference type="GO" id="GO:0005737">
    <property type="term" value="C:cytoplasm"/>
    <property type="evidence" value="ECO:0007669"/>
    <property type="project" value="TreeGrafter"/>
</dbReference>
<dbReference type="PANTHER" id="PTHR13382:SF76">
    <property type="entry name" value="F-BOX AND LEUCINE-RICH REPEAT PROTEIN 14-RELATED"/>
    <property type="match status" value="1"/>
</dbReference>
<dbReference type="Proteomes" id="UP000516437">
    <property type="component" value="Chromosome 8"/>
</dbReference>
<dbReference type="InterPro" id="IPR032675">
    <property type="entry name" value="LRR_dom_sf"/>
</dbReference>
<evidence type="ECO:0000259" key="2">
    <source>
        <dbReference type="Pfam" id="PF25372"/>
    </source>
</evidence>
<evidence type="ECO:0000256" key="1">
    <source>
        <dbReference type="ARBA" id="ARBA00022786"/>
    </source>
</evidence>
<keyword evidence="4" id="KW-1185">Reference proteome</keyword>
<dbReference type="Pfam" id="PF13516">
    <property type="entry name" value="LRR_6"/>
    <property type="match status" value="1"/>
</dbReference>
<feature type="domain" description="F-box/LRR-repeat protein 15-like leucin rich repeat" evidence="2">
    <location>
        <begin position="479"/>
        <end position="553"/>
    </location>
</feature>
<name>A0A6A1UPA8_9ROSI</name>
<evidence type="ECO:0000313" key="3">
    <source>
        <dbReference type="EMBL" id="KAB1202152.1"/>
    </source>
</evidence>
<dbReference type="InterPro" id="IPR050648">
    <property type="entry name" value="F-box_LRR-repeat"/>
</dbReference>
<dbReference type="InterPro" id="IPR057207">
    <property type="entry name" value="FBXL15_LRR"/>
</dbReference>
<reference evidence="3 4" key="1">
    <citation type="journal article" date="2019" name="Plant Biotechnol. J.">
        <title>The red bayberry genome and genetic basis of sex determination.</title>
        <authorList>
            <person name="Jia H.M."/>
            <person name="Jia H.J."/>
            <person name="Cai Q.L."/>
            <person name="Wang Y."/>
            <person name="Zhao H.B."/>
            <person name="Yang W.F."/>
            <person name="Wang G.Y."/>
            <person name="Li Y.H."/>
            <person name="Zhan D.L."/>
            <person name="Shen Y.T."/>
            <person name="Niu Q.F."/>
            <person name="Chang L."/>
            <person name="Qiu J."/>
            <person name="Zhao L."/>
            <person name="Xie H.B."/>
            <person name="Fu W.Y."/>
            <person name="Jin J."/>
            <person name="Li X.W."/>
            <person name="Jiao Y."/>
            <person name="Zhou C.C."/>
            <person name="Tu T."/>
            <person name="Chai C.Y."/>
            <person name="Gao J.L."/>
            <person name="Fan L.J."/>
            <person name="van de Weg E."/>
            <person name="Wang J.Y."/>
            <person name="Gao Z.S."/>
        </authorList>
    </citation>
    <scope>NUCLEOTIDE SEQUENCE [LARGE SCALE GENOMIC DNA]</scope>
    <source>
        <tissue evidence="3">Leaves</tissue>
    </source>
</reference>
<dbReference type="EMBL" id="RXIC02000026">
    <property type="protein sequence ID" value="KAB1202152.1"/>
    <property type="molecule type" value="Genomic_DNA"/>
</dbReference>
<organism evidence="3 4">
    <name type="scientific">Morella rubra</name>
    <name type="common">Chinese bayberry</name>
    <dbReference type="NCBI Taxonomy" id="262757"/>
    <lineage>
        <taxon>Eukaryota</taxon>
        <taxon>Viridiplantae</taxon>
        <taxon>Streptophyta</taxon>
        <taxon>Embryophyta</taxon>
        <taxon>Tracheophyta</taxon>
        <taxon>Spermatophyta</taxon>
        <taxon>Magnoliopsida</taxon>
        <taxon>eudicotyledons</taxon>
        <taxon>Gunneridae</taxon>
        <taxon>Pentapetalae</taxon>
        <taxon>rosids</taxon>
        <taxon>fabids</taxon>
        <taxon>Fagales</taxon>
        <taxon>Myricaceae</taxon>
        <taxon>Morella</taxon>
    </lineage>
</organism>
<dbReference type="SMART" id="SM00367">
    <property type="entry name" value="LRR_CC"/>
    <property type="match status" value="14"/>
</dbReference>
<dbReference type="FunFam" id="3.80.10.10:FF:000276">
    <property type="entry name" value="F-box/LRR-repeat protein 3"/>
    <property type="match status" value="1"/>
</dbReference>
<gene>
    <name evidence="3" type="ORF">CJ030_MR8G020230</name>
</gene>
<proteinExistence type="predicted"/>
<evidence type="ECO:0000313" key="4">
    <source>
        <dbReference type="Proteomes" id="UP000516437"/>
    </source>
</evidence>
<dbReference type="AlphaFoldDB" id="A0A6A1UPA8"/>
<sequence>MLSVPLLSVLTEDLLVRVYTKLDCESDRKTWRIVCKDFLRVDFVSRRSLRVLKFEFLQNLLSKYTNLDSLDLSVCPRIENGIVSVLLSRPETPNWPRCMTRLVLSRATGLRHSGLEMLVQACPLEALDVSYCWQYGDREASVISLARGLRELRMDKCLGVTDVGLAKIVIGCGRLERLSLKWCMEISDLGVHLLCKKCLDLKSLDLSYIKVTSEALSSIAYLLKLEVLTMAGCPLVDDVGLRFLEKGCPSLKEIDVSRCEFVTSAGLISVVRGHSGLVTLNAGYCFQGLPATVLHCLEDLKSLNTIRIDGAQVSDSSLGAISTNCKSLVEIGLSKCVGVTNRGMRQLVSGCVDLKMVNLTCCRSITDAAICALANSCRNLVCLKLESCTKVTKKSLAQLGSCCLQLEELDLTDCVNVDDQGLRSLSRCSELLCLKLGLCTNITDKGLDYVARNCAKVTELDLYRCTSIGDDGLAALSNGCKKLTKLNLSYCIGVTDRGMQYIGHLEELSDLEMRGLANITSVGLTAIAAGCKRLADLDLKHCENIDDSGFWALAYYARNMRQINMSYCAVSDMGLCMVTGNLTRLQDSKLVNLPKVTVNGFELALRACYVRVRKVKLNASLRLLLSSELLDTLHARGCMFRWV</sequence>
<comment type="caution">
    <text evidence="3">The sequence shown here is derived from an EMBL/GenBank/DDBJ whole genome shotgun (WGS) entry which is preliminary data.</text>
</comment>